<dbReference type="CDD" id="cd23992">
    <property type="entry name" value="PBP_GOBP"/>
    <property type="match status" value="1"/>
</dbReference>
<dbReference type="InterPro" id="IPR006170">
    <property type="entry name" value="PBP/GOBP"/>
</dbReference>
<keyword evidence="1 2" id="KW-0732">Signal</keyword>
<dbReference type="InterPro" id="IPR036728">
    <property type="entry name" value="PBP_GOBP_sf"/>
</dbReference>
<evidence type="ECO:0000256" key="1">
    <source>
        <dbReference type="ARBA" id="ARBA00022729"/>
    </source>
</evidence>
<dbReference type="SUPFAM" id="SSF47565">
    <property type="entry name" value="Insect pheromone/odorant-binding proteins"/>
    <property type="match status" value="1"/>
</dbReference>
<feature type="signal peptide" evidence="2">
    <location>
        <begin position="1"/>
        <end position="19"/>
    </location>
</feature>
<dbReference type="SMART" id="SM00708">
    <property type="entry name" value="PhBP"/>
    <property type="match status" value="1"/>
</dbReference>
<dbReference type="GO" id="GO:0005615">
    <property type="term" value="C:extracellular space"/>
    <property type="evidence" value="ECO:0007669"/>
    <property type="project" value="TreeGrafter"/>
</dbReference>
<name>A0AAT9TYY0_9HEMI</name>
<dbReference type="EMBL" id="OP575947">
    <property type="protein sequence ID" value="WGJ83468.1"/>
    <property type="molecule type" value="mRNA"/>
</dbReference>
<dbReference type="GO" id="GO:0005549">
    <property type="term" value="F:odorant binding"/>
    <property type="evidence" value="ECO:0007669"/>
    <property type="project" value="InterPro"/>
</dbReference>
<evidence type="ECO:0000313" key="3">
    <source>
        <dbReference type="EMBL" id="WGJ83468.1"/>
    </source>
</evidence>
<dbReference type="AlphaFoldDB" id="A0AAT9TYY0"/>
<accession>A0AAT9TYY0</accession>
<dbReference type="GO" id="GO:0007608">
    <property type="term" value="P:sensory perception of smell"/>
    <property type="evidence" value="ECO:0007669"/>
    <property type="project" value="TreeGrafter"/>
</dbReference>
<dbReference type="Gene3D" id="1.10.238.20">
    <property type="entry name" value="Pheromone/general odorant binding protein domain"/>
    <property type="match status" value="1"/>
</dbReference>
<sequence length="150" mass="16567">MNTALSLTTLLAVFCIVAAVSPEYHTKVVTAVTTCSKQQNIDLKQLLGILTDGKVPESNEYKCLYGCFYDKMGYLTDNKVDWGKVKALNTQKYDNPAMVEKVDKVIDTCSEGVAAKSTDICENGLQAIKCFREESKKLQLPLPDVKFDSA</sequence>
<dbReference type="PANTHER" id="PTHR11857">
    <property type="entry name" value="ODORANT BINDING PROTEIN-RELATED"/>
    <property type="match status" value="1"/>
</dbReference>
<proteinExistence type="evidence at transcript level"/>
<evidence type="ECO:0000256" key="2">
    <source>
        <dbReference type="SAM" id="SignalP"/>
    </source>
</evidence>
<dbReference type="Pfam" id="PF01395">
    <property type="entry name" value="PBP_GOBP"/>
    <property type="match status" value="1"/>
</dbReference>
<gene>
    <name evidence="3" type="primary">OBP3</name>
</gene>
<feature type="chain" id="PRO_5043512974" evidence="2">
    <location>
        <begin position="20"/>
        <end position="150"/>
    </location>
</feature>
<reference evidence="3" key="1">
    <citation type="submission" date="2022-10" db="EMBL/GenBank/DDBJ databases">
        <authorList>
            <person name="Pan Y."/>
            <person name="Chen W."/>
        </authorList>
    </citation>
    <scope>NUCLEOTIDE SEQUENCE</scope>
</reference>
<organism evidence="3">
    <name type="scientific">Eocanthecona furcellata</name>
    <dbReference type="NCBI Taxonomy" id="696902"/>
    <lineage>
        <taxon>Eukaryota</taxon>
        <taxon>Metazoa</taxon>
        <taxon>Ecdysozoa</taxon>
        <taxon>Arthropoda</taxon>
        <taxon>Hexapoda</taxon>
        <taxon>Insecta</taxon>
        <taxon>Pterygota</taxon>
        <taxon>Neoptera</taxon>
        <taxon>Paraneoptera</taxon>
        <taxon>Hemiptera</taxon>
        <taxon>Heteroptera</taxon>
        <taxon>Panheteroptera</taxon>
        <taxon>Pentatomomorpha</taxon>
        <taxon>Pentatomoidea</taxon>
        <taxon>Pentatomidae</taxon>
        <taxon>Asopinae</taxon>
        <taxon>Eocanthecona</taxon>
    </lineage>
</organism>
<protein>
    <submittedName>
        <fullName evidence="3">Odorant-binding protein 3</fullName>
    </submittedName>
</protein>